<sequence>MFETETTPQSRIAGAAALLADIRRGRRAPIPGLPEALKPRTIAEAEAIQVATYAALGWAIAGWKVGRTLHQPIAAPLPNVALDPVAEVPLHLPPGTAMELEVALRLRQGLDAAQLAALQPADLPELADLVLLFEFVETRFAAGHPAGELEKLADCVSNGSCVFGPATGAWTWPDVETLAMRLTVDGIEVARREGAHRAMPLEALIGAWRDRCMALGHLPQAGEVITLGSQTGMLPVPAAGGTLVGEMTGRGDLTVRVAPLGS</sequence>
<gene>
    <name evidence="1" type="ORF">JJQ90_06595</name>
</gene>
<dbReference type="RefSeq" id="WP_216873633.1">
    <property type="nucleotide sequence ID" value="NZ_JAERQM010000001.1"/>
</dbReference>
<evidence type="ECO:0000313" key="1">
    <source>
        <dbReference type="EMBL" id="MBU8543367.1"/>
    </source>
</evidence>
<dbReference type="PANTHER" id="PTHR30143:SF0">
    <property type="entry name" value="2-KETO-4-PENTENOATE HYDRATASE"/>
    <property type="match status" value="1"/>
</dbReference>
<dbReference type="EMBL" id="JAERQM010000001">
    <property type="protein sequence ID" value="MBU8543367.1"/>
    <property type="molecule type" value="Genomic_DNA"/>
</dbReference>
<evidence type="ECO:0008006" key="3">
    <source>
        <dbReference type="Google" id="ProtNLM"/>
    </source>
</evidence>
<accession>A0ABS6H3W3</accession>
<reference evidence="1 2" key="1">
    <citation type="submission" date="2021-01" db="EMBL/GenBank/DDBJ databases">
        <title>Roseomonas sp. nov, a bacterium isolated from an oil production mixture in Yumen Oilfield.</title>
        <authorList>
            <person name="Wu D."/>
        </authorList>
    </citation>
    <scope>NUCLEOTIDE SEQUENCE [LARGE SCALE GENOMIC DNA]</scope>
    <source>
        <strain evidence="1 2">ROY-5-3</strain>
    </source>
</reference>
<organism evidence="1 2">
    <name type="scientific">Falsiroseomonas oleicola</name>
    <dbReference type="NCBI Taxonomy" id="2801474"/>
    <lineage>
        <taxon>Bacteria</taxon>
        <taxon>Pseudomonadati</taxon>
        <taxon>Pseudomonadota</taxon>
        <taxon>Alphaproteobacteria</taxon>
        <taxon>Acetobacterales</taxon>
        <taxon>Roseomonadaceae</taxon>
        <taxon>Falsiroseomonas</taxon>
    </lineage>
</organism>
<name>A0ABS6H3W3_9PROT</name>
<keyword evidence="2" id="KW-1185">Reference proteome</keyword>
<proteinExistence type="predicted"/>
<dbReference type="InterPro" id="IPR050772">
    <property type="entry name" value="Hydratase-Decarb/MhpD_sf"/>
</dbReference>
<protein>
    <recommendedName>
        <fullName evidence="3">Hydratase</fullName>
    </recommendedName>
</protein>
<evidence type="ECO:0000313" key="2">
    <source>
        <dbReference type="Proteomes" id="UP000689967"/>
    </source>
</evidence>
<dbReference type="PANTHER" id="PTHR30143">
    <property type="entry name" value="ACID HYDRATASE"/>
    <property type="match status" value="1"/>
</dbReference>
<comment type="caution">
    <text evidence="1">The sequence shown here is derived from an EMBL/GenBank/DDBJ whole genome shotgun (WGS) entry which is preliminary data.</text>
</comment>
<dbReference type="Proteomes" id="UP000689967">
    <property type="component" value="Unassembled WGS sequence"/>
</dbReference>